<evidence type="ECO:0000313" key="3">
    <source>
        <dbReference type="EMBL" id="MBM9477547.1"/>
    </source>
</evidence>
<accession>A0A938YKB5</accession>
<feature type="compositionally biased region" description="Basic and acidic residues" evidence="1">
    <location>
        <begin position="1"/>
        <end position="13"/>
    </location>
</feature>
<evidence type="ECO:0000256" key="1">
    <source>
        <dbReference type="SAM" id="MobiDB-lite"/>
    </source>
</evidence>
<gene>
    <name evidence="3" type="ORF">JL107_13940</name>
</gene>
<dbReference type="AlphaFoldDB" id="A0A938YKB5"/>
<organism evidence="3 4">
    <name type="scientific">Nakamurella flavida</name>
    <dbReference type="NCBI Taxonomy" id="363630"/>
    <lineage>
        <taxon>Bacteria</taxon>
        <taxon>Bacillati</taxon>
        <taxon>Actinomycetota</taxon>
        <taxon>Actinomycetes</taxon>
        <taxon>Nakamurellales</taxon>
        <taxon>Nakamurellaceae</taxon>
        <taxon>Nakamurella</taxon>
    </lineage>
</organism>
<feature type="transmembrane region" description="Helical" evidence="2">
    <location>
        <begin position="72"/>
        <end position="94"/>
    </location>
</feature>
<keyword evidence="2" id="KW-0472">Membrane</keyword>
<dbReference type="EMBL" id="JAERWL010000011">
    <property type="protein sequence ID" value="MBM9477547.1"/>
    <property type="molecule type" value="Genomic_DNA"/>
</dbReference>
<feature type="compositionally biased region" description="Low complexity" evidence="1">
    <location>
        <begin position="31"/>
        <end position="58"/>
    </location>
</feature>
<keyword evidence="2" id="KW-0812">Transmembrane</keyword>
<proteinExistence type="predicted"/>
<keyword evidence="4" id="KW-1185">Reference proteome</keyword>
<dbReference type="Proteomes" id="UP000663801">
    <property type="component" value="Unassembled WGS sequence"/>
</dbReference>
<keyword evidence="2" id="KW-1133">Transmembrane helix</keyword>
<reference evidence="3" key="1">
    <citation type="submission" date="2021-01" db="EMBL/GenBank/DDBJ databases">
        <title>KCTC 19127 draft genome.</title>
        <authorList>
            <person name="An D."/>
        </authorList>
    </citation>
    <scope>NUCLEOTIDE SEQUENCE</scope>
    <source>
        <strain evidence="3">KCTC 19127</strain>
    </source>
</reference>
<protein>
    <submittedName>
        <fullName evidence="3">Uncharacterized protein</fullName>
    </submittedName>
</protein>
<evidence type="ECO:0000313" key="4">
    <source>
        <dbReference type="Proteomes" id="UP000663801"/>
    </source>
</evidence>
<name>A0A938YKB5_9ACTN</name>
<evidence type="ECO:0000256" key="2">
    <source>
        <dbReference type="SAM" id="Phobius"/>
    </source>
</evidence>
<dbReference type="RefSeq" id="WP_205257672.1">
    <property type="nucleotide sequence ID" value="NZ_BAAAPV010000005.1"/>
</dbReference>
<comment type="caution">
    <text evidence="3">The sequence shown here is derived from an EMBL/GenBank/DDBJ whole genome shotgun (WGS) entry which is preliminary data.</text>
</comment>
<feature type="region of interest" description="Disordered" evidence="1">
    <location>
        <begin position="1"/>
        <end position="64"/>
    </location>
</feature>
<feature type="compositionally biased region" description="Low complexity" evidence="1">
    <location>
        <begin position="14"/>
        <end position="24"/>
    </location>
</feature>
<sequence>MTGAERGPHRRPDPSSGPAPAADPEQVLAQALRAMAGGPRGAAGSPPGAAPLSPSAARPRGEDARRWTTAQVLLLAAVVGLTLGVVAGLLSLILG</sequence>